<dbReference type="eggNOG" id="COG2922">
    <property type="taxonomic scope" value="Bacteria"/>
</dbReference>
<dbReference type="EMBL" id="CP019239">
    <property type="protein sequence ID" value="APW44444.1"/>
    <property type="molecule type" value="Genomic_DNA"/>
</dbReference>
<dbReference type="PANTHER" id="PTHR38692">
    <property type="entry name" value="PROTEIN SMG"/>
    <property type="match status" value="1"/>
</dbReference>
<protein>
    <recommendedName>
        <fullName evidence="1">Protein Smg homolog</fullName>
    </recommendedName>
</protein>
<dbReference type="Pfam" id="PF04361">
    <property type="entry name" value="DUF494"/>
    <property type="match status" value="1"/>
</dbReference>
<proteinExistence type="inferred from homology"/>
<dbReference type="RefSeq" id="WP_029706710.1">
    <property type="nucleotide sequence ID" value="NZ_CP019239.1"/>
</dbReference>
<evidence type="ECO:0000256" key="1">
    <source>
        <dbReference type="HAMAP-Rule" id="MF_00598"/>
    </source>
</evidence>
<evidence type="ECO:0000313" key="3">
    <source>
        <dbReference type="Proteomes" id="UP000186110"/>
    </source>
</evidence>
<keyword evidence="3" id="KW-1185">Reference proteome</keyword>
<sequence>MFEVLVFVYENYYTGEACPEPAHLERKLSAVGFEPEEIGDALTWLAGLETAAKGSMGFAIAPAKAPQTPPEPWLRQPSPYSVRIYPTYEQNHLGAQCLGFISFLESAGVLPAHMREVVIDRAMAAPGAPVTLEDLKVIILMVYWSFGQEPEALVLDELCEDRVERVAH</sequence>
<reference evidence="2 3" key="1">
    <citation type="submission" date="2017-01" db="EMBL/GenBank/DDBJ databases">
        <authorList>
            <person name="Mah S.A."/>
            <person name="Swanson W.J."/>
            <person name="Moy G.W."/>
            <person name="Vacquier V.D."/>
        </authorList>
    </citation>
    <scope>NUCLEOTIDE SEQUENCE [LARGE SCALE GENOMIC DNA]</scope>
    <source>
        <strain evidence="2 3">DSM 22694</strain>
    </source>
</reference>
<dbReference type="Proteomes" id="UP000186110">
    <property type="component" value="Chromosome"/>
</dbReference>
<dbReference type="AlphaFoldDB" id="A0A1P8KEJ7"/>
<dbReference type="STRING" id="1484693.RS694_19250"/>
<accession>A0A1P8KEJ7</accession>
<gene>
    <name evidence="1" type="primary">smg</name>
    <name evidence="2" type="ORF">RS694_19250</name>
</gene>
<dbReference type="PANTHER" id="PTHR38692:SF1">
    <property type="entry name" value="PROTEIN SMG"/>
    <property type="match status" value="1"/>
</dbReference>
<comment type="similarity">
    <text evidence="1">Belongs to the Smg family.</text>
</comment>
<dbReference type="HAMAP" id="MF_00598">
    <property type="entry name" value="Smg"/>
    <property type="match status" value="1"/>
</dbReference>
<dbReference type="KEGG" id="rsb:RS694_19250"/>
<evidence type="ECO:0000313" key="2">
    <source>
        <dbReference type="EMBL" id="APW44444.1"/>
    </source>
</evidence>
<name>A0A1P8KEJ7_9BURK</name>
<organism evidence="2 3">
    <name type="scientific">Rhodoferax saidenbachensis</name>
    <dbReference type="NCBI Taxonomy" id="1484693"/>
    <lineage>
        <taxon>Bacteria</taxon>
        <taxon>Pseudomonadati</taxon>
        <taxon>Pseudomonadota</taxon>
        <taxon>Betaproteobacteria</taxon>
        <taxon>Burkholderiales</taxon>
        <taxon>Comamonadaceae</taxon>
        <taxon>Rhodoferax</taxon>
    </lineage>
</organism>
<dbReference type="InterPro" id="IPR007456">
    <property type="entry name" value="Smg"/>
</dbReference>